<dbReference type="Gene3D" id="3.30.160.150">
    <property type="entry name" value="Lipoprotein like domain"/>
    <property type="match status" value="1"/>
</dbReference>
<keyword evidence="3 6" id="KW-0564">Palmitate</keyword>
<accession>A0A450VW90</accession>
<protein>
    <recommendedName>
        <fullName evidence="6">LPS-assembly lipoprotein LptE</fullName>
    </recommendedName>
</protein>
<evidence type="ECO:0000256" key="1">
    <source>
        <dbReference type="ARBA" id="ARBA00022729"/>
    </source>
</evidence>
<comment type="subunit">
    <text evidence="6">Component of the lipopolysaccharide transport and assembly complex. Interacts with LptD.</text>
</comment>
<evidence type="ECO:0000256" key="5">
    <source>
        <dbReference type="ARBA" id="ARBA00023288"/>
    </source>
</evidence>
<evidence type="ECO:0000256" key="6">
    <source>
        <dbReference type="HAMAP-Rule" id="MF_01186"/>
    </source>
</evidence>
<keyword evidence="2 6" id="KW-0472">Membrane</keyword>
<evidence type="ECO:0000256" key="4">
    <source>
        <dbReference type="ARBA" id="ARBA00023237"/>
    </source>
</evidence>
<dbReference type="GO" id="GO:0009279">
    <property type="term" value="C:cell outer membrane"/>
    <property type="evidence" value="ECO:0007669"/>
    <property type="project" value="UniProtKB-SubCell"/>
</dbReference>
<dbReference type="PROSITE" id="PS51257">
    <property type="entry name" value="PROKAR_LIPOPROTEIN"/>
    <property type="match status" value="1"/>
</dbReference>
<dbReference type="PANTHER" id="PTHR38098:SF1">
    <property type="entry name" value="LPS-ASSEMBLY LIPOPROTEIN LPTE"/>
    <property type="match status" value="1"/>
</dbReference>
<dbReference type="AlphaFoldDB" id="A0A450VW90"/>
<dbReference type="EMBL" id="CAADFM010000022">
    <property type="protein sequence ID" value="VFK08966.1"/>
    <property type="molecule type" value="Genomic_DNA"/>
</dbReference>
<gene>
    <name evidence="6" type="primary">lptE</name>
    <name evidence="7" type="ORF">BECKLPF1236A_GA0070988_1002219</name>
    <name evidence="8" type="ORF">BECKLPF1236C_GA0070990_1004713</name>
</gene>
<dbReference type="GO" id="GO:1990351">
    <property type="term" value="C:transporter complex"/>
    <property type="evidence" value="ECO:0007669"/>
    <property type="project" value="TreeGrafter"/>
</dbReference>
<comment type="function">
    <text evidence="6">Together with LptD, is involved in the assembly of lipopolysaccharide (LPS) at the surface of the outer membrane. Required for the proper assembly of LptD. Binds LPS and may serve as the LPS recognition site at the outer membrane.</text>
</comment>
<dbReference type="InterPro" id="IPR007485">
    <property type="entry name" value="LPS_assembly_LptE"/>
</dbReference>
<dbReference type="HAMAP" id="MF_01186">
    <property type="entry name" value="LPS_assembly_LptE"/>
    <property type="match status" value="1"/>
</dbReference>
<dbReference type="GO" id="GO:0015920">
    <property type="term" value="P:lipopolysaccharide transport"/>
    <property type="evidence" value="ECO:0007669"/>
    <property type="project" value="TreeGrafter"/>
</dbReference>
<evidence type="ECO:0000256" key="2">
    <source>
        <dbReference type="ARBA" id="ARBA00023136"/>
    </source>
</evidence>
<keyword evidence="5 6" id="KW-0449">Lipoprotein</keyword>
<reference evidence="7" key="1">
    <citation type="submission" date="2019-02" db="EMBL/GenBank/DDBJ databases">
        <authorList>
            <person name="Gruber-Vodicka R. H."/>
            <person name="Seah K. B. B."/>
        </authorList>
    </citation>
    <scope>NUCLEOTIDE SEQUENCE</scope>
    <source>
        <strain evidence="7">BECK_S312</strain>
        <strain evidence="8">BECK_S426</strain>
    </source>
</reference>
<keyword evidence="1 6" id="KW-0732">Signal</keyword>
<keyword evidence="4 6" id="KW-0998">Cell outer membrane</keyword>
<dbReference type="Pfam" id="PF04390">
    <property type="entry name" value="LptE"/>
    <property type="match status" value="1"/>
</dbReference>
<dbReference type="GO" id="GO:0043165">
    <property type="term" value="P:Gram-negative-bacterium-type cell outer membrane assembly"/>
    <property type="evidence" value="ECO:0007669"/>
    <property type="project" value="UniProtKB-UniRule"/>
</dbReference>
<dbReference type="GO" id="GO:0001530">
    <property type="term" value="F:lipopolysaccharide binding"/>
    <property type="evidence" value="ECO:0007669"/>
    <property type="project" value="TreeGrafter"/>
</dbReference>
<name>A0A450VW90_9GAMM</name>
<evidence type="ECO:0000256" key="3">
    <source>
        <dbReference type="ARBA" id="ARBA00023139"/>
    </source>
</evidence>
<evidence type="ECO:0000313" key="8">
    <source>
        <dbReference type="EMBL" id="VFK27478.1"/>
    </source>
</evidence>
<proteinExistence type="inferred from homology"/>
<sequence length="164" mass="18444">MVSSSRFIFAFMLIFWLLAGCGFHLRGDFALPDSISSLHIQAPAHLANELVILLESSGIVVASVAKDADAILRVEQESYDKRTLSVDSESGKEREHELAYTISYRILKADGKELMPRQTINLARDYVFDESAVLGTSQEESILRQEMRQDAARQILRRLAAWSL</sequence>
<dbReference type="EMBL" id="CAADFP010000047">
    <property type="protein sequence ID" value="VFK27478.1"/>
    <property type="molecule type" value="Genomic_DNA"/>
</dbReference>
<dbReference type="PANTHER" id="PTHR38098">
    <property type="entry name" value="LPS-ASSEMBLY LIPOPROTEIN LPTE"/>
    <property type="match status" value="1"/>
</dbReference>
<comment type="subcellular location">
    <subcellularLocation>
        <location evidence="6">Cell outer membrane</location>
        <topology evidence="6">Lipid-anchor</topology>
    </subcellularLocation>
</comment>
<comment type="similarity">
    <text evidence="6">Belongs to the LptE lipoprotein family.</text>
</comment>
<evidence type="ECO:0000313" key="7">
    <source>
        <dbReference type="EMBL" id="VFK08966.1"/>
    </source>
</evidence>
<organism evidence="7">
    <name type="scientific">Candidatus Kentrum sp. LPFa</name>
    <dbReference type="NCBI Taxonomy" id="2126335"/>
    <lineage>
        <taxon>Bacteria</taxon>
        <taxon>Pseudomonadati</taxon>
        <taxon>Pseudomonadota</taxon>
        <taxon>Gammaproteobacteria</taxon>
        <taxon>Candidatus Kentrum</taxon>
    </lineage>
</organism>